<comment type="caution">
    <text evidence="3">The sequence shown here is derived from an EMBL/GenBank/DDBJ whole genome shotgun (WGS) entry which is preliminary data.</text>
</comment>
<dbReference type="GO" id="GO:0016020">
    <property type="term" value="C:membrane"/>
    <property type="evidence" value="ECO:0007669"/>
    <property type="project" value="InterPro"/>
</dbReference>
<dbReference type="OrthoDB" id="9807937at2"/>
<dbReference type="Proteomes" id="UP000287168">
    <property type="component" value="Unassembled WGS sequence"/>
</dbReference>
<dbReference type="InterPro" id="IPR000620">
    <property type="entry name" value="EamA_dom"/>
</dbReference>
<dbReference type="EMBL" id="SBLC01000003">
    <property type="protein sequence ID" value="RWY44354.1"/>
    <property type="molecule type" value="Genomic_DNA"/>
</dbReference>
<keyword evidence="1" id="KW-0472">Membrane</keyword>
<dbReference type="SUPFAM" id="SSF103481">
    <property type="entry name" value="Multidrug resistance efflux transporter EmrE"/>
    <property type="match status" value="2"/>
</dbReference>
<dbReference type="InterPro" id="IPR037185">
    <property type="entry name" value="EmrE-like"/>
</dbReference>
<feature type="transmembrane region" description="Helical" evidence="1">
    <location>
        <begin position="12"/>
        <end position="31"/>
    </location>
</feature>
<reference evidence="3 4" key="1">
    <citation type="journal article" date="2015" name="Int. J. Syst. Evol. Microbiol.">
        <title>Gemmobacter intermedius sp. nov., isolated from a white stork (Ciconia ciconia).</title>
        <authorList>
            <person name="Kampfer P."/>
            <person name="Jerzak L."/>
            <person name="Wilharm G."/>
            <person name="Golke J."/>
            <person name="Busse H.J."/>
            <person name="Glaeser S.P."/>
        </authorList>
    </citation>
    <scope>NUCLEOTIDE SEQUENCE [LARGE SCALE GENOMIC DNA]</scope>
    <source>
        <strain evidence="3 4">119/4</strain>
    </source>
</reference>
<feature type="transmembrane region" description="Helical" evidence="1">
    <location>
        <begin position="77"/>
        <end position="96"/>
    </location>
</feature>
<evidence type="ECO:0000259" key="2">
    <source>
        <dbReference type="Pfam" id="PF00892"/>
    </source>
</evidence>
<dbReference type="PANTHER" id="PTHR22911:SF103">
    <property type="entry name" value="BLR2811 PROTEIN"/>
    <property type="match status" value="1"/>
</dbReference>
<evidence type="ECO:0000313" key="4">
    <source>
        <dbReference type="Proteomes" id="UP000287168"/>
    </source>
</evidence>
<feature type="transmembrane region" description="Helical" evidence="1">
    <location>
        <begin position="128"/>
        <end position="144"/>
    </location>
</feature>
<name>A0A444MFN4_9RHOB</name>
<protein>
    <submittedName>
        <fullName evidence="3">DMT family transporter</fullName>
    </submittedName>
</protein>
<keyword evidence="4" id="KW-1185">Reference proteome</keyword>
<organism evidence="3 4">
    <name type="scientific">Falsigemmobacter intermedius</name>
    <dbReference type="NCBI Taxonomy" id="1553448"/>
    <lineage>
        <taxon>Bacteria</taxon>
        <taxon>Pseudomonadati</taxon>
        <taxon>Pseudomonadota</taxon>
        <taxon>Alphaproteobacteria</taxon>
        <taxon>Rhodobacterales</taxon>
        <taxon>Paracoccaceae</taxon>
        <taxon>Falsigemmobacter</taxon>
    </lineage>
</organism>
<feature type="transmembrane region" description="Helical" evidence="1">
    <location>
        <begin position="182"/>
        <end position="207"/>
    </location>
</feature>
<keyword evidence="1" id="KW-0812">Transmembrane</keyword>
<sequence length="303" mass="32862">MQKASNAGRGIFLMLLAVMIFAVQDAISRYLAETYNVWFVMMIRFHVMFVAVILLALRRGPDFRSAIRSGMPKLQLFRSLLLVTQTCLIVTCFTKIGLINTHAIFASAPLIGAALSVPILGEKVGWRRWLAIAVGFIGVLIILQPGADSFSLMSLLVLISACMFATYGVVTRLVSRTDSSAVSLFWAGIVGGIFMTPFGLANIVPIAVADWPWMAILCVTGMGAHLLMIMALEAAEPSIVQPFAYTQLVFVSFIGVVVFNEELKTSVLMGTPIVIGAGLFTIWRTAVKARAEKRAALLQAGGR</sequence>
<dbReference type="AlphaFoldDB" id="A0A444MFN4"/>
<evidence type="ECO:0000313" key="3">
    <source>
        <dbReference type="EMBL" id="RWY44354.1"/>
    </source>
</evidence>
<feature type="transmembrane region" description="Helical" evidence="1">
    <location>
        <begin position="239"/>
        <end position="259"/>
    </location>
</feature>
<proteinExistence type="predicted"/>
<feature type="transmembrane region" description="Helical" evidence="1">
    <location>
        <begin position="265"/>
        <end position="283"/>
    </location>
</feature>
<dbReference type="PANTHER" id="PTHR22911">
    <property type="entry name" value="ACYL-MALONYL CONDENSING ENZYME-RELATED"/>
    <property type="match status" value="1"/>
</dbReference>
<accession>A0A444MFN4</accession>
<feature type="transmembrane region" description="Helical" evidence="1">
    <location>
        <begin position="213"/>
        <end position="232"/>
    </location>
</feature>
<gene>
    <name evidence="3" type="ORF">EP867_02980</name>
</gene>
<dbReference type="Pfam" id="PF00892">
    <property type="entry name" value="EamA"/>
    <property type="match status" value="2"/>
</dbReference>
<feature type="domain" description="EamA" evidence="2">
    <location>
        <begin position="154"/>
        <end position="280"/>
    </location>
</feature>
<feature type="domain" description="EamA" evidence="2">
    <location>
        <begin position="9"/>
        <end position="143"/>
    </location>
</feature>
<evidence type="ECO:0000256" key="1">
    <source>
        <dbReference type="SAM" id="Phobius"/>
    </source>
</evidence>
<feature type="transmembrane region" description="Helical" evidence="1">
    <location>
        <begin position="102"/>
        <end position="121"/>
    </location>
</feature>
<feature type="transmembrane region" description="Helical" evidence="1">
    <location>
        <begin position="150"/>
        <end position="170"/>
    </location>
</feature>
<feature type="transmembrane region" description="Helical" evidence="1">
    <location>
        <begin position="37"/>
        <end position="57"/>
    </location>
</feature>
<dbReference type="RefSeq" id="WP_128486716.1">
    <property type="nucleotide sequence ID" value="NZ_JBHLXB010000170.1"/>
</dbReference>
<keyword evidence="1" id="KW-1133">Transmembrane helix</keyword>